<dbReference type="SUPFAM" id="SSF46689">
    <property type="entry name" value="Homeodomain-like"/>
    <property type="match status" value="1"/>
</dbReference>
<evidence type="ECO:0000313" key="6">
    <source>
        <dbReference type="EMBL" id="WCT56636.1"/>
    </source>
</evidence>
<feature type="domain" description="HTH tetR-type" evidence="5">
    <location>
        <begin position="6"/>
        <end position="66"/>
    </location>
</feature>
<evidence type="ECO:0000256" key="3">
    <source>
        <dbReference type="ARBA" id="ARBA00023163"/>
    </source>
</evidence>
<gene>
    <name evidence="6" type="ORF">PQ456_03690</name>
</gene>
<feature type="DNA-binding region" description="H-T-H motif" evidence="4">
    <location>
        <begin position="29"/>
        <end position="48"/>
    </location>
</feature>
<dbReference type="RefSeq" id="WP_273614910.1">
    <property type="nucleotide sequence ID" value="NZ_CP117416.1"/>
</dbReference>
<dbReference type="SUPFAM" id="SSF48498">
    <property type="entry name" value="Tetracyclin repressor-like, C-terminal domain"/>
    <property type="match status" value="1"/>
</dbReference>
<sequence length="192" mass="21442">MPPRTGLSLHSILQAATELADERGWNEVTLTILAQKLGVRSPSLYNHVNGLPGLRREMALTGLDQLKDALMRAAVGRSEDKAIREMSRAYLEFARAHPGLYEATFYTSDIDDAEINDSKHQMLELFMQVLNGFDLNEEALIHAIRGLRSVLHGFSSLERIGGFGLNVDINQSFELIINTFLQGLHTVESNHK</sequence>
<dbReference type="Proteomes" id="UP001220509">
    <property type="component" value="Chromosome"/>
</dbReference>
<dbReference type="InterPro" id="IPR001647">
    <property type="entry name" value="HTH_TetR"/>
</dbReference>
<proteinExistence type="predicted"/>
<name>A0AAX3M3B2_9BACL</name>
<evidence type="ECO:0000313" key="7">
    <source>
        <dbReference type="Proteomes" id="UP001220509"/>
    </source>
</evidence>
<evidence type="ECO:0000259" key="5">
    <source>
        <dbReference type="PROSITE" id="PS50977"/>
    </source>
</evidence>
<dbReference type="Pfam" id="PF13305">
    <property type="entry name" value="TetR_C_33"/>
    <property type="match status" value="1"/>
</dbReference>
<protein>
    <submittedName>
        <fullName evidence="6">WHG domain-containing protein</fullName>
    </submittedName>
</protein>
<dbReference type="KEGG" id="pka:PQ456_03690"/>
<dbReference type="Gene3D" id="1.10.357.10">
    <property type="entry name" value="Tetracycline Repressor, domain 2"/>
    <property type="match status" value="1"/>
</dbReference>
<dbReference type="PROSITE" id="PS50977">
    <property type="entry name" value="HTH_TETR_2"/>
    <property type="match status" value="1"/>
</dbReference>
<keyword evidence="1" id="KW-0805">Transcription regulation</keyword>
<dbReference type="InterPro" id="IPR025996">
    <property type="entry name" value="MT1864/Rv1816-like_C"/>
</dbReference>
<dbReference type="GO" id="GO:0003677">
    <property type="term" value="F:DNA binding"/>
    <property type="evidence" value="ECO:0007669"/>
    <property type="project" value="UniProtKB-UniRule"/>
</dbReference>
<dbReference type="EMBL" id="CP117416">
    <property type="protein sequence ID" value="WCT56636.1"/>
    <property type="molecule type" value="Genomic_DNA"/>
</dbReference>
<dbReference type="Gene3D" id="1.10.10.60">
    <property type="entry name" value="Homeodomain-like"/>
    <property type="match status" value="1"/>
</dbReference>
<dbReference type="AlphaFoldDB" id="A0AAX3M3B2"/>
<evidence type="ECO:0000256" key="2">
    <source>
        <dbReference type="ARBA" id="ARBA00023125"/>
    </source>
</evidence>
<accession>A0AAX3M3B2</accession>
<evidence type="ECO:0000256" key="4">
    <source>
        <dbReference type="PROSITE-ProRule" id="PRU00335"/>
    </source>
</evidence>
<keyword evidence="2 4" id="KW-0238">DNA-binding</keyword>
<reference evidence="6 7" key="1">
    <citation type="submission" date="2023-02" db="EMBL/GenBank/DDBJ databases">
        <title>Genome sequence of Paenibacillus kyungheensis KACC 18744.</title>
        <authorList>
            <person name="Kim S."/>
            <person name="Heo J."/>
            <person name="Kwon S.-W."/>
        </authorList>
    </citation>
    <scope>NUCLEOTIDE SEQUENCE [LARGE SCALE GENOMIC DNA]</scope>
    <source>
        <strain evidence="6 7">KACC 18744</strain>
    </source>
</reference>
<keyword evidence="7" id="KW-1185">Reference proteome</keyword>
<dbReference type="InterPro" id="IPR036271">
    <property type="entry name" value="Tet_transcr_reg_TetR-rel_C_sf"/>
</dbReference>
<evidence type="ECO:0000256" key="1">
    <source>
        <dbReference type="ARBA" id="ARBA00023015"/>
    </source>
</evidence>
<dbReference type="Pfam" id="PF00440">
    <property type="entry name" value="TetR_N"/>
    <property type="match status" value="1"/>
</dbReference>
<dbReference type="InterPro" id="IPR009057">
    <property type="entry name" value="Homeodomain-like_sf"/>
</dbReference>
<organism evidence="6 7">
    <name type="scientific">Paenibacillus kyungheensis</name>
    <dbReference type="NCBI Taxonomy" id="1452732"/>
    <lineage>
        <taxon>Bacteria</taxon>
        <taxon>Bacillati</taxon>
        <taxon>Bacillota</taxon>
        <taxon>Bacilli</taxon>
        <taxon>Bacillales</taxon>
        <taxon>Paenibacillaceae</taxon>
        <taxon>Paenibacillus</taxon>
    </lineage>
</organism>
<keyword evidence="3" id="KW-0804">Transcription</keyword>